<dbReference type="GO" id="GO:0004616">
    <property type="term" value="F:phosphogluconate dehydrogenase (decarboxylating) activity"/>
    <property type="evidence" value="ECO:0007669"/>
    <property type="project" value="InterPro"/>
</dbReference>
<dbReference type="GO" id="GO:0006098">
    <property type="term" value="P:pentose-phosphate shunt"/>
    <property type="evidence" value="ECO:0007669"/>
    <property type="project" value="InterPro"/>
</dbReference>
<dbReference type="SMART" id="SM01350">
    <property type="entry name" value="6PGD"/>
    <property type="match status" value="1"/>
</dbReference>
<comment type="caution">
    <text evidence="4">The sequence shown here is derived from an EMBL/GenBank/DDBJ whole genome shotgun (WGS) entry which is preliminary data.</text>
</comment>
<organism evidence="4 5">
    <name type="scientific">Enterococcus thailandicus</name>
    <dbReference type="NCBI Taxonomy" id="417368"/>
    <lineage>
        <taxon>Bacteria</taxon>
        <taxon>Bacillati</taxon>
        <taxon>Bacillota</taxon>
        <taxon>Bacilli</taxon>
        <taxon>Lactobacillales</taxon>
        <taxon>Enterococcaceae</taxon>
        <taxon>Enterococcus</taxon>
    </lineage>
</organism>
<dbReference type="Pfam" id="PF00393">
    <property type="entry name" value="6PGD"/>
    <property type="match status" value="1"/>
</dbReference>
<evidence type="ECO:0000256" key="3">
    <source>
        <dbReference type="ARBA" id="ARBA00023064"/>
    </source>
</evidence>
<dbReference type="EMBL" id="LWMN01000011">
    <property type="protein sequence ID" value="OAQ56044.1"/>
    <property type="molecule type" value="Genomic_DNA"/>
</dbReference>
<reference evidence="4 5" key="1">
    <citation type="submission" date="2016-04" db="EMBL/GenBank/DDBJ databases">
        <title>Draft genome of an Enterococcus thailandicus strain isolated from bovine feces.</title>
        <authorList>
            <person name="Beukers A.G."/>
            <person name="Zaheer R."/>
            <person name="Goji N."/>
            <person name="Cook S.R."/>
            <person name="Amoako K."/>
            <person name="Chaves A.V."/>
            <person name="Ward M.P."/>
            <person name="Mcallister T.A."/>
        </authorList>
    </citation>
    <scope>NUCLEOTIDE SEQUENCE [LARGE SCALE GENOMIC DNA]</scope>
    <source>
        <strain evidence="4 5">F0711D 46</strain>
    </source>
</reference>
<dbReference type="InterPro" id="IPR006183">
    <property type="entry name" value="Pgluconate_DH"/>
</dbReference>
<dbReference type="GO" id="GO:0019521">
    <property type="term" value="P:D-gluconate metabolic process"/>
    <property type="evidence" value="ECO:0007669"/>
    <property type="project" value="UniProtKB-KW"/>
</dbReference>
<dbReference type="GeneID" id="77488021"/>
<dbReference type="AlphaFoldDB" id="A0A179ES75"/>
<gene>
    <name evidence="4" type="ORF">A6E74_04815</name>
</gene>
<dbReference type="Gene3D" id="1.10.1040.10">
    <property type="entry name" value="N-(1-d-carboxylethyl)-l-norvaline Dehydrogenase, domain 2"/>
    <property type="match status" value="1"/>
</dbReference>
<dbReference type="InterPro" id="IPR004849">
    <property type="entry name" value="6DGDH_YqeC"/>
</dbReference>
<protein>
    <submittedName>
        <fullName evidence="4">6-phosphogluconate dehydrogenase (Decarboxylating)</fullName>
    </submittedName>
</protein>
<proteinExistence type="inferred from homology"/>
<keyword evidence="5" id="KW-1185">Reference proteome</keyword>
<dbReference type="InterPro" id="IPR013328">
    <property type="entry name" value="6PGD_dom2"/>
</dbReference>
<dbReference type="SUPFAM" id="SSF48179">
    <property type="entry name" value="6-phosphogluconate dehydrogenase C-terminal domain-like"/>
    <property type="match status" value="1"/>
</dbReference>
<dbReference type="PRINTS" id="PR00076">
    <property type="entry name" value="6PGDHDRGNASE"/>
</dbReference>
<evidence type="ECO:0000313" key="4">
    <source>
        <dbReference type="EMBL" id="OAQ56044.1"/>
    </source>
</evidence>
<name>A0A179ES75_ENTTH</name>
<dbReference type="NCBIfam" id="NF007161">
    <property type="entry name" value="PRK09599.1"/>
    <property type="match status" value="1"/>
</dbReference>
<evidence type="ECO:0000256" key="1">
    <source>
        <dbReference type="ARBA" id="ARBA00008419"/>
    </source>
</evidence>
<dbReference type="InterPro" id="IPR008927">
    <property type="entry name" value="6-PGluconate_DH-like_C_sf"/>
</dbReference>
<dbReference type="Pfam" id="PF03446">
    <property type="entry name" value="NAD_binding_2"/>
    <property type="match status" value="1"/>
</dbReference>
<dbReference type="PANTHER" id="PTHR11811">
    <property type="entry name" value="6-PHOSPHOGLUCONATE DEHYDROGENASE"/>
    <property type="match status" value="1"/>
</dbReference>
<dbReference type="NCBIfam" id="TIGR00872">
    <property type="entry name" value="gnd_rel"/>
    <property type="match status" value="1"/>
</dbReference>
<comment type="similarity">
    <text evidence="1">Belongs to the 6-phosphogluconate dehydrogenase family.</text>
</comment>
<evidence type="ECO:0000313" key="5">
    <source>
        <dbReference type="Proteomes" id="UP000078516"/>
    </source>
</evidence>
<evidence type="ECO:0000256" key="2">
    <source>
        <dbReference type="ARBA" id="ARBA00023002"/>
    </source>
</evidence>
<keyword evidence="2" id="KW-0560">Oxidoreductase</keyword>
<dbReference type="SUPFAM" id="SSF51735">
    <property type="entry name" value="NAD(P)-binding Rossmann-fold domains"/>
    <property type="match status" value="1"/>
</dbReference>
<dbReference type="GO" id="GO:0050661">
    <property type="term" value="F:NADP binding"/>
    <property type="evidence" value="ECO:0007669"/>
    <property type="project" value="InterPro"/>
</dbReference>
<sequence>MKVSFVGLGKMGMNLAINLKERGYEIKGTDLAEETLNIASHEGIEAFQTVEDLLASYQEDKLEQKIIWLMLPAGSPTDRVLEQLLPLLAPQDIVIEGGNSNYQDSVRRAAIFEERGIYYFDCGTSGGISGARNNACLMIGGNQEIFLSIEQLFKDLAIENGYLYAGPAGSGHFLKMVHNGIEYGMMQAIGEGFQLVEQSDYDFDLADVARVWNHGSVIRGWLMEIAEEQFRQSPELADYRGIVAASGEAKWTVETALAMNVPVPVIAMSLFMRNLSQEEDSFSAKVVSALRNGFGGHEVIKKE</sequence>
<dbReference type="Gene3D" id="3.40.50.720">
    <property type="entry name" value="NAD(P)-binding Rossmann-like Domain"/>
    <property type="match status" value="1"/>
</dbReference>
<dbReference type="InterPro" id="IPR006114">
    <property type="entry name" value="6PGDH_C"/>
</dbReference>
<dbReference type="InterPro" id="IPR006115">
    <property type="entry name" value="6PGDH_NADP-bd"/>
</dbReference>
<dbReference type="InterPro" id="IPR036291">
    <property type="entry name" value="NAD(P)-bd_dom_sf"/>
</dbReference>
<accession>A0A179ES75</accession>
<dbReference type="RefSeq" id="WP_067482728.1">
    <property type="nucleotide sequence ID" value="NZ_BSWX01000004.1"/>
</dbReference>
<dbReference type="Proteomes" id="UP000078516">
    <property type="component" value="Unassembled WGS sequence"/>
</dbReference>
<dbReference type="KEGG" id="eth:CK496_10270"/>
<keyword evidence="3" id="KW-0311">Gluconate utilization</keyword>